<name>A0A845HUT6_9BURK</name>
<proteinExistence type="predicted"/>
<protein>
    <submittedName>
        <fullName evidence="2">Hemerythrin domain-containing protein</fullName>
    </submittedName>
</protein>
<feature type="domain" description="Hemerythrin-like" evidence="1">
    <location>
        <begin position="3"/>
        <end position="133"/>
    </location>
</feature>
<evidence type="ECO:0000313" key="3">
    <source>
        <dbReference type="Proteomes" id="UP000444316"/>
    </source>
</evidence>
<reference evidence="2" key="1">
    <citation type="submission" date="2019-12" db="EMBL/GenBank/DDBJ databases">
        <title>Novel species isolated from a subtropical stream in China.</title>
        <authorList>
            <person name="Lu H."/>
        </authorList>
    </citation>
    <scope>NUCLEOTIDE SEQUENCE [LARGE SCALE GENOMIC DNA]</scope>
    <source>
        <strain evidence="2">FT93W</strain>
    </source>
</reference>
<organism evidence="2 3">
    <name type="scientific">Duganella fentianensis</name>
    <dbReference type="NCBI Taxonomy" id="2692177"/>
    <lineage>
        <taxon>Bacteria</taxon>
        <taxon>Pseudomonadati</taxon>
        <taxon>Pseudomonadota</taxon>
        <taxon>Betaproteobacteria</taxon>
        <taxon>Burkholderiales</taxon>
        <taxon>Oxalobacteraceae</taxon>
        <taxon>Telluria group</taxon>
        <taxon>Duganella</taxon>
    </lineage>
</organism>
<keyword evidence="3" id="KW-1185">Reference proteome</keyword>
<evidence type="ECO:0000313" key="2">
    <source>
        <dbReference type="EMBL" id="MYN44830.1"/>
    </source>
</evidence>
<gene>
    <name evidence="2" type="ORF">GTP23_07055</name>
</gene>
<dbReference type="Gene3D" id="1.20.120.520">
    <property type="entry name" value="nmb1532 protein domain like"/>
    <property type="match status" value="1"/>
</dbReference>
<dbReference type="AlphaFoldDB" id="A0A845HUT6"/>
<dbReference type="RefSeq" id="WP_161034422.1">
    <property type="nucleotide sequence ID" value="NZ_WWCL01000001.1"/>
</dbReference>
<dbReference type="Pfam" id="PF01814">
    <property type="entry name" value="Hemerythrin"/>
    <property type="match status" value="1"/>
</dbReference>
<evidence type="ECO:0000259" key="1">
    <source>
        <dbReference type="Pfam" id="PF01814"/>
    </source>
</evidence>
<accession>A0A845HUT6</accession>
<dbReference type="InterPro" id="IPR012312">
    <property type="entry name" value="Hemerythrin-like"/>
</dbReference>
<comment type="caution">
    <text evidence="2">The sequence shown here is derived from an EMBL/GenBank/DDBJ whole genome shotgun (WGS) entry which is preliminary data.</text>
</comment>
<dbReference type="EMBL" id="WWCL01000001">
    <property type="protein sequence ID" value="MYN44830.1"/>
    <property type="molecule type" value="Genomic_DNA"/>
</dbReference>
<sequence>MNLDKFKHQHLDILGAITGLRTLVQHGIAEQASAIAQQIVAMSGFIKLHLAVEDRVLYPALEQSGNAQLARMSRQYRGEMDHIANAYLAFAAKWNTPRLLASQPEVFRSEANAVLRTLYERMQREDHEFYPAIEAGAPA</sequence>
<dbReference type="Proteomes" id="UP000444316">
    <property type="component" value="Unassembled WGS sequence"/>
</dbReference>